<protein>
    <submittedName>
        <fullName evidence="2">Uncharacterized protein</fullName>
    </submittedName>
</protein>
<accession>A0ABV0UZQ1</accession>
<proteinExistence type="predicted"/>
<keyword evidence="1" id="KW-0812">Transmembrane</keyword>
<dbReference type="Proteomes" id="UP001482620">
    <property type="component" value="Unassembled WGS sequence"/>
</dbReference>
<sequence>MRNKSTYASRKCSIASINRSYCKQFLYFPRFISSLFTATIRLIFFLKLLEVPLLPNIFSSFLHKSVHDKRAFAWRFSCNKDRELHGQTPGGGVEPRRNS</sequence>
<name>A0ABV0UZQ1_9TELE</name>
<evidence type="ECO:0000313" key="3">
    <source>
        <dbReference type="Proteomes" id="UP001482620"/>
    </source>
</evidence>
<keyword evidence="1" id="KW-0472">Membrane</keyword>
<gene>
    <name evidence="2" type="ORF">ILYODFUR_031899</name>
</gene>
<reference evidence="2 3" key="1">
    <citation type="submission" date="2021-06" db="EMBL/GenBank/DDBJ databases">
        <authorList>
            <person name="Palmer J.M."/>
        </authorList>
    </citation>
    <scope>NUCLEOTIDE SEQUENCE [LARGE SCALE GENOMIC DNA]</scope>
    <source>
        <strain evidence="3">if_2019</strain>
        <tissue evidence="2">Muscle</tissue>
    </source>
</reference>
<feature type="transmembrane region" description="Helical" evidence="1">
    <location>
        <begin position="25"/>
        <end position="46"/>
    </location>
</feature>
<evidence type="ECO:0000256" key="1">
    <source>
        <dbReference type="SAM" id="Phobius"/>
    </source>
</evidence>
<keyword evidence="3" id="KW-1185">Reference proteome</keyword>
<evidence type="ECO:0000313" key="2">
    <source>
        <dbReference type="EMBL" id="MEQ2249696.1"/>
    </source>
</evidence>
<organism evidence="2 3">
    <name type="scientific">Ilyodon furcidens</name>
    <name type="common">goldbreast splitfin</name>
    <dbReference type="NCBI Taxonomy" id="33524"/>
    <lineage>
        <taxon>Eukaryota</taxon>
        <taxon>Metazoa</taxon>
        <taxon>Chordata</taxon>
        <taxon>Craniata</taxon>
        <taxon>Vertebrata</taxon>
        <taxon>Euteleostomi</taxon>
        <taxon>Actinopterygii</taxon>
        <taxon>Neopterygii</taxon>
        <taxon>Teleostei</taxon>
        <taxon>Neoteleostei</taxon>
        <taxon>Acanthomorphata</taxon>
        <taxon>Ovalentaria</taxon>
        <taxon>Atherinomorphae</taxon>
        <taxon>Cyprinodontiformes</taxon>
        <taxon>Goodeidae</taxon>
        <taxon>Ilyodon</taxon>
    </lineage>
</organism>
<keyword evidence="1" id="KW-1133">Transmembrane helix</keyword>
<dbReference type="EMBL" id="JAHRIQ010086142">
    <property type="protein sequence ID" value="MEQ2249696.1"/>
    <property type="molecule type" value="Genomic_DNA"/>
</dbReference>
<comment type="caution">
    <text evidence="2">The sequence shown here is derived from an EMBL/GenBank/DDBJ whole genome shotgun (WGS) entry which is preliminary data.</text>
</comment>